<dbReference type="Proteomes" id="UP000004291">
    <property type="component" value="Chromosome"/>
</dbReference>
<comment type="function">
    <text evidence="6">Converts molybdopterin precursor Z into molybdopterin. This requires the incorporation of two sulfur atoms into precursor Z to generate a dithiolene group. The sulfur is provided by MoaD.</text>
</comment>
<dbReference type="GO" id="GO:0030366">
    <property type="term" value="F:molybdopterin synthase activity"/>
    <property type="evidence" value="ECO:0007669"/>
    <property type="project" value="UniProtKB-EC"/>
</dbReference>
<evidence type="ECO:0000256" key="3">
    <source>
        <dbReference type="ARBA" id="ARBA00011950"/>
    </source>
</evidence>
<evidence type="ECO:0000256" key="13">
    <source>
        <dbReference type="SAM" id="MobiDB-lite"/>
    </source>
</evidence>
<dbReference type="HOGENOM" id="CLU_089568_2_1_5"/>
<evidence type="ECO:0000256" key="4">
    <source>
        <dbReference type="ARBA" id="ARBA00013858"/>
    </source>
</evidence>
<comment type="subunit">
    <text evidence="7">Heterotetramer of 2 MoaD subunits and 2 MoaE subunits. Also stable as homodimer. The enzyme changes between these two forms during catalysis.</text>
</comment>
<sequence length="167" mass="17974">MSGGVRGDSDKHSAATVTVRIQAEDFDIASEIAALAEGRADIGAVATFTGLCRDEGGRLSSLELEHYPGMAERAIRTIANEAAKRFALTGITAIHRYGKIAPGCNIVLVVATAPHRQAAFDGASFLMDYLKTEAPFWKKEHRKGGGAGEWVSAKDSDDRAKARWDKR</sequence>
<reference evidence="14 15" key="2">
    <citation type="submission" date="2012-06" db="EMBL/GenBank/DDBJ databases">
        <authorList>
            <person name="Fiebig A."/>
        </authorList>
    </citation>
    <scope>NUCLEOTIDE SEQUENCE [LARGE SCALE GENOMIC DNA]</scope>
    <source>
        <strain evidence="14 15">DFL-43</strain>
    </source>
</reference>
<dbReference type="Gene3D" id="3.90.1170.40">
    <property type="entry name" value="Molybdopterin biosynthesis MoaE subunit"/>
    <property type="match status" value="1"/>
</dbReference>
<keyword evidence="5" id="KW-0501">Molybdenum cofactor biosynthesis</keyword>
<dbReference type="CDD" id="cd00756">
    <property type="entry name" value="MoaE"/>
    <property type="match status" value="1"/>
</dbReference>
<dbReference type="PANTHER" id="PTHR23404">
    <property type="entry name" value="MOLYBDOPTERIN SYNTHASE RELATED"/>
    <property type="match status" value="1"/>
</dbReference>
<gene>
    <name evidence="14" type="ORF">HPDFL43_05285</name>
</gene>
<comment type="similarity">
    <text evidence="2">Belongs to the MoaE family.</text>
</comment>
<dbReference type="GO" id="GO:0006777">
    <property type="term" value="P:Mo-molybdopterin cofactor biosynthetic process"/>
    <property type="evidence" value="ECO:0007669"/>
    <property type="project" value="UniProtKB-KW"/>
</dbReference>
<dbReference type="STRING" id="411684.HPDFL43_05285"/>
<comment type="catalytic activity">
    <reaction evidence="12">
        <text>2 [molybdopterin-synthase sulfur-carrier protein]-C-terminal-Gly-aminoethanethioate + cyclic pyranopterin phosphate + H2O = molybdopterin + 2 [molybdopterin-synthase sulfur-carrier protein]-C-terminal Gly-Gly + 2 H(+)</text>
        <dbReference type="Rhea" id="RHEA:26333"/>
        <dbReference type="Rhea" id="RHEA-COMP:12202"/>
        <dbReference type="Rhea" id="RHEA-COMP:19907"/>
        <dbReference type="ChEBI" id="CHEBI:15377"/>
        <dbReference type="ChEBI" id="CHEBI:15378"/>
        <dbReference type="ChEBI" id="CHEBI:58698"/>
        <dbReference type="ChEBI" id="CHEBI:59648"/>
        <dbReference type="ChEBI" id="CHEBI:90778"/>
        <dbReference type="ChEBI" id="CHEBI:232372"/>
        <dbReference type="EC" id="2.8.1.12"/>
    </reaction>
</comment>
<evidence type="ECO:0000256" key="6">
    <source>
        <dbReference type="ARBA" id="ARBA00025448"/>
    </source>
</evidence>
<feature type="compositionally biased region" description="Basic and acidic residues" evidence="13">
    <location>
        <begin position="152"/>
        <end position="167"/>
    </location>
</feature>
<name>A9D496_HOEPD</name>
<evidence type="ECO:0000256" key="1">
    <source>
        <dbReference type="ARBA" id="ARBA00005046"/>
    </source>
</evidence>
<accession>A9D496</accession>
<protein>
    <recommendedName>
        <fullName evidence="4">Molybdopterin synthase catalytic subunit</fullName>
        <ecNumber evidence="3">2.8.1.12</ecNumber>
    </recommendedName>
    <alternativeName>
        <fullName evidence="10">MPT synthase subunit 2</fullName>
    </alternativeName>
    <alternativeName>
        <fullName evidence="8">Molybdenum cofactor biosynthesis protein E</fullName>
    </alternativeName>
    <alternativeName>
        <fullName evidence="9">Molybdopterin-converting factor large subunit</fullName>
    </alternativeName>
    <alternativeName>
        <fullName evidence="11">Molybdopterin-converting factor subunit 2</fullName>
    </alternativeName>
</protein>
<evidence type="ECO:0000256" key="5">
    <source>
        <dbReference type="ARBA" id="ARBA00023150"/>
    </source>
</evidence>
<comment type="pathway">
    <text evidence="1">Cofactor biosynthesis; molybdopterin biosynthesis.</text>
</comment>
<evidence type="ECO:0000313" key="15">
    <source>
        <dbReference type="Proteomes" id="UP000004291"/>
    </source>
</evidence>
<comment type="caution">
    <text evidence="14">The sequence shown here is derived from an EMBL/GenBank/DDBJ whole genome shotgun (WGS) entry which is preliminary data.</text>
</comment>
<dbReference type="SUPFAM" id="SSF54690">
    <property type="entry name" value="Molybdopterin synthase subunit MoaE"/>
    <property type="match status" value="1"/>
</dbReference>
<feature type="region of interest" description="Disordered" evidence="13">
    <location>
        <begin position="140"/>
        <end position="167"/>
    </location>
</feature>
<dbReference type="EC" id="2.8.1.12" evidence="3"/>
<reference evidence="14 15" key="1">
    <citation type="submission" date="2007-10" db="EMBL/GenBank/DDBJ databases">
        <authorList>
            <person name="Wagner-Dobler I."/>
            <person name="Ferriera S."/>
            <person name="Johnson J."/>
            <person name="Kravitz S."/>
            <person name="Beeson K."/>
            <person name="Sutton G."/>
            <person name="Rogers Y.-H."/>
            <person name="Friedman R."/>
            <person name="Frazier M."/>
            <person name="Venter J.C."/>
        </authorList>
    </citation>
    <scope>NUCLEOTIDE SEQUENCE [LARGE SCALE GENOMIC DNA]</scope>
    <source>
        <strain evidence="14 15">DFL-43</strain>
    </source>
</reference>
<evidence type="ECO:0000256" key="8">
    <source>
        <dbReference type="ARBA" id="ARBA00029745"/>
    </source>
</evidence>
<evidence type="ECO:0000256" key="7">
    <source>
        <dbReference type="ARBA" id="ARBA00026066"/>
    </source>
</evidence>
<evidence type="ECO:0000256" key="10">
    <source>
        <dbReference type="ARBA" id="ARBA00030781"/>
    </source>
</evidence>
<organism evidence="14 15">
    <name type="scientific">Hoeflea phototrophica (strain DSM 17068 / NCIMB 14078 / DFL-43)</name>
    <dbReference type="NCBI Taxonomy" id="411684"/>
    <lineage>
        <taxon>Bacteria</taxon>
        <taxon>Pseudomonadati</taxon>
        <taxon>Pseudomonadota</taxon>
        <taxon>Alphaproteobacteria</taxon>
        <taxon>Hyphomicrobiales</taxon>
        <taxon>Rhizobiaceae</taxon>
        <taxon>Hoeflea</taxon>
    </lineage>
</organism>
<dbReference type="RefSeq" id="WP_052093177.1">
    <property type="nucleotide sequence ID" value="NZ_CM002917.1"/>
</dbReference>
<dbReference type="Pfam" id="PF02391">
    <property type="entry name" value="MoaE"/>
    <property type="match status" value="1"/>
</dbReference>
<evidence type="ECO:0000256" key="12">
    <source>
        <dbReference type="ARBA" id="ARBA00049878"/>
    </source>
</evidence>
<dbReference type="InterPro" id="IPR003448">
    <property type="entry name" value="Mopterin_biosynth_MoaE"/>
</dbReference>
<dbReference type="EMBL" id="ABIA03000002">
    <property type="protein sequence ID" value="EDQ33840.2"/>
    <property type="molecule type" value="Genomic_DNA"/>
</dbReference>
<evidence type="ECO:0000256" key="9">
    <source>
        <dbReference type="ARBA" id="ARBA00030407"/>
    </source>
</evidence>
<evidence type="ECO:0000256" key="11">
    <source>
        <dbReference type="ARBA" id="ARBA00032474"/>
    </source>
</evidence>
<dbReference type="OrthoDB" id="9803224at2"/>
<dbReference type="InterPro" id="IPR036563">
    <property type="entry name" value="MoaE_sf"/>
</dbReference>
<keyword evidence="15" id="KW-1185">Reference proteome</keyword>
<evidence type="ECO:0000313" key="14">
    <source>
        <dbReference type="EMBL" id="EDQ33840.2"/>
    </source>
</evidence>
<dbReference type="eggNOG" id="COG0314">
    <property type="taxonomic scope" value="Bacteria"/>
</dbReference>
<dbReference type="AlphaFoldDB" id="A9D496"/>
<proteinExistence type="inferred from homology"/>
<evidence type="ECO:0000256" key="2">
    <source>
        <dbReference type="ARBA" id="ARBA00005426"/>
    </source>
</evidence>
<dbReference type="UniPathway" id="UPA00344"/>